<dbReference type="Proteomes" id="UP000002037">
    <property type="component" value="Unassembled WGS sequence"/>
</dbReference>
<dbReference type="KEGG" id="ctp:CTRG_00471"/>
<dbReference type="EMBL" id="GG692395">
    <property type="protein sequence ID" value="EER35732.1"/>
    <property type="molecule type" value="Genomic_DNA"/>
</dbReference>
<dbReference type="PROSITE" id="PS51792">
    <property type="entry name" value="YIPPEE"/>
    <property type="match status" value="1"/>
</dbReference>
<accession>C5M332</accession>
<dbReference type="VEuPathDB" id="FungiDB:CTRG_00471"/>
<dbReference type="HOGENOM" id="CLU_086449_0_0_1"/>
<feature type="domain" description="Yippee" evidence="5">
    <location>
        <begin position="20"/>
        <end position="118"/>
    </location>
</feature>
<dbReference type="eggNOG" id="KOG3399">
    <property type="taxonomic scope" value="Eukaryota"/>
</dbReference>
<dbReference type="STRING" id="294747.C5M332"/>
<feature type="compositionally biased region" description="Acidic residues" evidence="4">
    <location>
        <begin position="208"/>
        <end position="217"/>
    </location>
</feature>
<gene>
    <name evidence="6" type="ORF">CTRG_00471</name>
</gene>
<evidence type="ECO:0000313" key="6">
    <source>
        <dbReference type="EMBL" id="EER35732.1"/>
    </source>
</evidence>
<dbReference type="AlphaFoldDB" id="C5M332"/>
<dbReference type="GeneID" id="8298142"/>
<evidence type="ECO:0000256" key="3">
    <source>
        <dbReference type="ARBA" id="ARBA00022833"/>
    </source>
</evidence>
<keyword evidence="7" id="KW-1185">Reference proteome</keyword>
<evidence type="ECO:0000256" key="2">
    <source>
        <dbReference type="ARBA" id="ARBA00022723"/>
    </source>
</evidence>
<keyword evidence="3" id="KW-0862">Zinc</keyword>
<keyword evidence="2" id="KW-0479">Metal-binding</keyword>
<dbReference type="OrthoDB" id="6407410at2759"/>
<evidence type="ECO:0000256" key="4">
    <source>
        <dbReference type="SAM" id="MobiDB-lite"/>
    </source>
</evidence>
<dbReference type="InterPro" id="IPR034751">
    <property type="entry name" value="Yippee"/>
</dbReference>
<dbReference type="Pfam" id="PF03226">
    <property type="entry name" value="Yippee-Mis18"/>
    <property type="match status" value="1"/>
</dbReference>
<dbReference type="PANTHER" id="PTHR13848">
    <property type="entry name" value="PROTEIN YIPPEE-LIKE CG15309-RELATED"/>
    <property type="match status" value="1"/>
</dbReference>
<proteinExistence type="inferred from homology"/>
<dbReference type="InterPro" id="IPR004910">
    <property type="entry name" value="Yippee/Mis18/Cereblon"/>
</dbReference>
<feature type="compositionally biased region" description="Low complexity" evidence="4">
    <location>
        <begin position="187"/>
        <end position="196"/>
    </location>
</feature>
<dbReference type="InterPro" id="IPR039058">
    <property type="entry name" value="Yippee_fam"/>
</dbReference>
<name>C5M332_CANTT</name>
<comment type="similarity">
    <text evidence="1">Belongs to the yippee family.</text>
</comment>
<dbReference type="RefSeq" id="XP_002545690.1">
    <property type="nucleotide sequence ID" value="XM_002545644.1"/>
</dbReference>
<dbReference type="GO" id="GO:0046872">
    <property type="term" value="F:metal ion binding"/>
    <property type="evidence" value="ECO:0007669"/>
    <property type="project" value="UniProtKB-KW"/>
</dbReference>
<reference evidence="6 7" key="1">
    <citation type="journal article" date="2009" name="Nature">
        <title>Evolution of pathogenicity and sexual reproduction in eight Candida genomes.</title>
        <authorList>
            <person name="Butler G."/>
            <person name="Rasmussen M.D."/>
            <person name="Lin M.F."/>
            <person name="Santos M.A."/>
            <person name="Sakthikumar S."/>
            <person name="Munro C.A."/>
            <person name="Rheinbay E."/>
            <person name="Grabherr M."/>
            <person name="Forche A."/>
            <person name="Reedy J.L."/>
            <person name="Agrafioti I."/>
            <person name="Arnaud M.B."/>
            <person name="Bates S."/>
            <person name="Brown A.J."/>
            <person name="Brunke S."/>
            <person name="Costanzo M.C."/>
            <person name="Fitzpatrick D.A."/>
            <person name="de Groot P.W."/>
            <person name="Harris D."/>
            <person name="Hoyer L.L."/>
            <person name="Hube B."/>
            <person name="Klis F.M."/>
            <person name="Kodira C."/>
            <person name="Lennard N."/>
            <person name="Logue M.E."/>
            <person name="Martin R."/>
            <person name="Neiman A.M."/>
            <person name="Nikolaou E."/>
            <person name="Quail M.A."/>
            <person name="Quinn J."/>
            <person name="Santos M.C."/>
            <person name="Schmitzberger F.F."/>
            <person name="Sherlock G."/>
            <person name="Shah P."/>
            <person name="Silverstein K.A."/>
            <person name="Skrzypek M.S."/>
            <person name="Soll D."/>
            <person name="Staggs R."/>
            <person name="Stansfield I."/>
            <person name="Stumpf M.P."/>
            <person name="Sudbery P.E."/>
            <person name="Srikantha T."/>
            <person name="Zeng Q."/>
            <person name="Berman J."/>
            <person name="Berriman M."/>
            <person name="Heitman J."/>
            <person name="Gow N.A."/>
            <person name="Lorenz M.C."/>
            <person name="Birren B.W."/>
            <person name="Kellis M."/>
            <person name="Cuomo C.A."/>
        </authorList>
    </citation>
    <scope>NUCLEOTIDE SEQUENCE [LARGE SCALE GENOMIC DNA]</scope>
    <source>
        <strain evidence="7">ATCC MYA-3404 / T1</strain>
    </source>
</reference>
<organism evidence="6 7">
    <name type="scientific">Candida tropicalis (strain ATCC MYA-3404 / T1)</name>
    <name type="common">Yeast</name>
    <dbReference type="NCBI Taxonomy" id="294747"/>
    <lineage>
        <taxon>Eukaryota</taxon>
        <taxon>Fungi</taxon>
        <taxon>Dikarya</taxon>
        <taxon>Ascomycota</taxon>
        <taxon>Saccharomycotina</taxon>
        <taxon>Pichiomycetes</taxon>
        <taxon>Debaryomycetaceae</taxon>
        <taxon>Candida/Lodderomyces clade</taxon>
        <taxon>Candida</taxon>
    </lineage>
</organism>
<evidence type="ECO:0000256" key="1">
    <source>
        <dbReference type="ARBA" id="ARBA00005613"/>
    </source>
</evidence>
<evidence type="ECO:0000259" key="5">
    <source>
        <dbReference type="PROSITE" id="PS51792"/>
    </source>
</evidence>
<protein>
    <recommendedName>
        <fullName evidence="5">Yippee domain-containing protein</fullName>
    </recommendedName>
</protein>
<feature type="region of interest" description="Disordered" evidence="4">
    <location>
        <begin position="179"/>
        <end position="217"/>
    </location>
</feature>
<sequence>MGLKCTNYFENSKYDSPNIQIITCKGCSSHLCLSDLILSDNFNGASGPAYLVDNLINIEFNLNPEKTEMKTGVYLINKIKCHQCKNPLGWYYKKSYSYSETYKEGKFVIEKSYINFIENLTTTQLLLERALQNKFRRRYSSSSSSNSTISDLEIDKEDNNHCSSSSYNESSFATKEKLKLASRRRSSNSSLMNRLRLPYRNEEKQQDQDNDDVFVDA</sequence>
<evidence type="ECO:0000313" key="7">
    <source>
        <dbReference type="Proteomes" id="UP000002037"/>
    </source>
</evidence>